<dbReference type="EMBL" id="DULP01000033">
    <property type="protein sequence ID" value="HHW32943.1"/>
    <property type="molecule type" value="Genomic_DNA"/>
</dbReference>
<evidence type="ECO:0000313" key="3">
    <source>
        <dbReference type="Proteomes" id="UP000580830"/>
    </source>
</evidence>
<reference evidence="2 3" key="1">
    <citation type="journal article" date="2020" name="Biotechnol. Biofuels">
        <title>New insights from the biogas microbiome by comprehensive genome-resolved metagenomics of nearly 1600 species originating from multiple anaerobic digesters.</title>
        <authorList>
            <person name="Campanaro S."/>
            <person name="Treu L."/>
            <person name="Rodriguez-R L.M."/>
            <person name="Kovalovszki A."/>
            <person name="Ziels R.M."/>
            <person name="Maus I."/>
            <person name="Zhu X."/>
            <person name="Kougias P.G."/>
            <person name="Basile A."/>
            <person name="Luo G."/>
            <person name="Schluter A."/>
            <person name="Konstantinidis K.T."/>
            <person name="Angelidaki I."/>
        </authorList>
    </citation>
    <scope>NUCLEOTIDE SEQUENCE [LARGE SCALE GENOMIC DNA]</scope>
    <source>
        <strain evidence="2">AS04akNAM_125</strain>
    </source>
</reference>
<dbReference type="SUPFAM" id="SSF47413">
    <property type="entry name" value="lambda repressor-like DNA-binding domains"/>
    <property type="match status" value="1"/>
</dbReference>
<name>A0A832QX40_9RHOB</name>
<gene>
    <name evidence="2" type="ORF">GXX24_02175</name>
</gene>
<dbReference type="CDD" id="cd00093">
    <property type="entry name" value="HTH_XRE"/>
    <property type="match status" value="1"/>
</dbReference>
<proteinExistence type="predicted"/>
<sequence>MMQTALTAIALTIMPPAGYNDNPWARAAEEDTSLAIFPFGGIYSEHSTHRRSDRRYVFSMGKHERHLGDVFARGSSAHFDVLANVPRHDAMVPQQVELVRELRQLSGLTWHHLADLIGVSAKTLHNWAAGKPMDEKNLKRVGEVISLLRFIDQGRAEANRALLLNESVEGQPLLNLVKAGEFARVRQAIGHGQGRAVAASPLPPSTVAAWGPEDFGDRLTKWQGEPVTDFEPSARPTRARPANARRKS</sequence>
<evidence type="ECO:0000256" key="1">
    <source>
        <dbReference type="SAM" id="MobiDB-lite"/>
    </source>
</evidence>
<dbReference type="AlphaFoldDB" id="A0A832QX40"/>
<dbReference type="RefSeq" id="WP_303729095.1">
    <property type="nucleotide sequence ID" value="NZ_DULP01000033.1"/>
</dbReference>
<evidence type="ECO:0000313" key="2">
    <source>
        <dbReference type="EMBL" id="HHW32943.1"/>
    </source>
</evidence>
<organism evidence="2 3">
    <name type="scientific">Paracoccus solventivorans</name>
    <dbReference type="NCBI Taxonomy" id="53463"/>
    <lineage>
        <taxon>Bacteria</taxon>
        <taxon>Pseudomonadati</taxon>
        <taxon>Pseudomonadota</taxon>
        <taxon>Alphaproteobacteria</taxon>
        <taxon>Rhodobacterales</taxon>
        <taxon>Paracoccaceae</taxon>
        <taxon>Paracoccus</taxon>
    </lineage>
</organism>
<feature type="compositionally biased region" description="Low complexity" evidence="1">
    <location>
        <begin position="233"/>
        <end position="242"/>
    </location>
</feature>
<dbReference type="InterPro" id="IPR010982">
    <property type="entry name" value="Lambda_DNA-bd_dom_sf"/>
</dbReference>
<protein>
    <submittedName>
        <fullName evidence="2">Helix-turn-helix transcriptional regulator</fullName>
    </submittedName>
</protein>
<dbReference type="Proteomes" id="UP000580830">
    <property type="component" value="Unassembled WGS sequence"/>
</dbReference>
<comment type="caution">
    <text evidence="2">The sequence shown here is derived from an EMBL/GenBank/DDBJ whole genome shotgun (WGS) entry which is preliminary data.</text>
</comment>
<dbReference type="Gene3D" id="1.10.260.40">
    <property type="entry name" value="lambda repressor-like DNA-binding domains"/>
    <property type="match status" value="1"/>
</dbReference>
<accession>A0A832QX40</accession>
<dbReference type="GO" id="GO:0003677">
    <property type="term" value="F:DNA binding"/>
    <property type="evidence" value="ECO:0007669"/>
    <property type="project" value="InterPro"/>
</dbReference>
<feature type="region of interest" description="Disordered" evidence="1">
    <location>
        <begin position="213"/>
        <end position="248"/>
    </location>
</feature>
<dbReference type="InterPro" id="IPR001387">
    <property type="entry name" value="Cro/C1-type_HTH"/>
</dbReference>